<name>A0A9P7Z019_9HELO</name>
<dbReference type="Proteomes" id="UP000887226">
    <property type="component" value="Unassembled WGS sequence"/>
</dbReference>
<dbReference type="OrthoDB" id="3920481at2759"/>
<protein>
    <submittedName>
        <fullName evidence="2">Uncharacterized protein</fullName>
    </submittedName>
</protein>
<evidence type="ECO:0000313" key="2">
    <source>
        <dbReference type="EMBL" id="KAG9242964.1"/>
    </source>
</evidence>
<keyword evidence="3" id="KW-1185">Reference proteome</keyword>
<reference evidence="2" key="1">
    <citation type="journal article" date="2021" name="IMA Fungus">
        <title>Genomic characterization of three marine fungi, including Emericellopsis atlantica sp. nov. with signatures of a generalist lifestyle and marine biomass degradation.</title>
        <authorList>
            <person name="Hagestad O.C."/>
            <person name="Hou L."/>
            <person name="Andersen J.H."/>
            <person name="Hansen E.H."/>
            <person name="Altermark B."/>
            <person name="Li C."/>
            <person name="Kuhnert E."/>
            <person name="Cox R.J."/>
            <person name="Crous P.W."/>
            <person name="Spatafora J.W."/>
            <person name="Lail K."/>
            <person name="Amirebrahimi M."/>
            <person name="Lipzen A."/>
            <person name="Pangilinan J."/>
            <person name="Andreopoulos W."/>
            <person name="Hayes R.D."/>
            <person name="Ng V."/>
            <person name="Grigoriev I.V."/>
            <person name="Jackson S.A."/>
            <person name="Sutton T.D.S."/>
            <person name="Dobson A.D.W."/>
            <person name="Rama T."/>
        </authorList>
    </citation>
    <scope>NUCLEOTIDE SEQUENCE</scope>
    <source>
        <strain evidence="2">TRa3180A</strain>
    </source>
</reference>
<gene>
    <name evidence="2" type="ORF">BJ878DRAFT_424754</name>
</gene>
<feature type="region of interest" description="Disordered" evidence="1">
    <location>
        <begin position="1"/>
        <end position="21"/>
    </location>
</feature>
<evidence type="ECO:0000313" key="3">
    <source>
        <dbReference type="Proteomes" id="UP000887226"/>
    </source>
</evidence>
<evidence type="ECO:0000256" key="1">
    <source>
        <dbReference type="SAM" id="MobiDB-lite"/>
    </source>
</evidence>
<feature type="compositionally biased region" description="Low complexity" evidence="1">
    <location>
        <begin position="9"/>
        <end position="21"/>
    </location>
</feature>
<proteinExistence type="predicted"/>
<organism evidence="2 3">
    <name type="scientific">Calycina marina</name>
    <dbReference type="NCBI Taxonomy" id="1763456"/>
    <lineage>
        <taxon>Eukaryota</taxon>
        <taxon>Fungi</taxon>
        <taxon>Dikarya</taxon>
        <taxon>Ascomycota</taxon>
        <taxon>Pezizomycotina</taxon>
        <taxon>Leotiomycetes</taxon>
        <taxon>Helotiales</taxon>
        <taxon>Pezizellaceae</taxon>
        <taxon>Calycina</taxon>
    </lineage>
</organism>
<accession>A0A9P7Z019</accession>
<dbReference type="AlphaFoldDB" id="A0A9P7Z019"/>
<comment type="caution">
    <text evidence="2">The sequence shown here is derived from an EMBL/GenBank/DDBJ whole genome shotgun (WGS) entry which is preliminary data.</text>
</comment>
<sequence>MKSSRHSSDISSTSSSSAYSYDQSPRYSMDGHQAPVVVSLRCSRCTTCVETISSSKKVSAECAQGSGMVRFGTNLYYCERCAKMVGYQ</sequence>
<dbReference type="EMBL" id="MU254018">
    <property type="protein sequence ID" value="KAG9242964.1"/>
    <property type="molecule type" value="Genomic_DNA"/>
</dbReference>